<sequence length="330" mass="35687">MAASFPLFISLVLLATLGIARHTHPDLDYVAGSGENDGGSPPSPSISVWVPNTTPDDTETSRNGTSSSMNLLDGIVIFLKEYMLLIIVVGSLVLLLVFIICTAVIVRQKHKASAYYPSSFPKKKYVDENDKAGGAKVFSEVPEKTPDTNTEEPVDCTNQLQVDIIAAAQNLKSPCKSMANGDSTKAEENPKENEEKSEEEEEEEEEKEKEKEEEKEKEKEESKAKVEEPSKGETNTATEETPSANEATAQSGTQETEVPDQPKEELPPSNAEGKPSQEEGTPPTENVNQESGPTTRASDSTVETGTNENQDSSTMATSQDTSEAVSLEVQ</sequence>
<dbReference type="AlphaFoldDB" id="A0A6P8SA64"/>
<feature type="compositionally biased region" description="Polar residues" evidence="1">
    <location>
        <begin position="232"/>
        <end position="256"/>
    </location>
</feature>
<keyword evidence="2" id="KW-1133">Transmembrane helix</keyword>
<name>A0A6P8SA64_GEOSA</name>
<dbReference type="KEGG" id="gsh:117366159"/>
<proteinExistence type="predicted"/>
<feature type="compositionally biased region" description="Polar residues" evidence="1">
    <location>
        <begin position="283"/>
        <end position="330"/>
    </location>
</feature>
<keyword evidence="2" id="KW-0472">Membrane</keyword>
<organism evidence="4 5">
    <name type="scientific">Geotrypetes seraphini</name>
    <name type="common">Gaboon caecilian</name>
    <name type="synonym">Caecilia seraphini</name>
    <dbReference type="NCBI Taxonomy" id="260995"/>
    <lineage>
        <taxon>Eukaryota</taxon>
        <taxon>Metazoa</taxon>
        <taxon>Chordata</taxon>
        <taxon>Craniata</taxon>
        <taxon>Vertebrata</taxon>
        <taxon>Euteleostomi</taxon>
        <taxon>Amphibia</taxon>
        <taxon>Gymnophiona</taxon>
        <taxon>Geotrypetes</taxon>
    </lineage>
</organism>
<feature type="compositionally biased region" description="Basic and acidic residues" evidence="1">
    <location>
        <begin position="184"/>
        <end position="194"/>
    </location>
</feature>
<evidence type="ECO:0000256" key="3">
    <source>
        <dbReference type="SAM" id="SignalP"/>
    </source>
</evidence>
<accession>A0A6P8SA64</accession>
<dbReference type="RefSeq" id="XP_033813221.1">
    <property type="nucleotide sequence ID" value="XM_033957330.1"/>
</dbReference>
<feature type="region of interest" description="Disordered" evidence="1">
    <location>
        <begin position="30"/>
        <end position="65"/>
    </location>
</feature>
<dbReference type="GO" id="GO:0033690">
    <property type="term" value="P:positive regulation of osteoblast proliferation"/>
    <property type="evidence" value="ECO:0007669"/>
    <property type="project" value="TreeGrafter"/>
</dbReference>
<evidence type="ECO:0000313" key="5">
    <source>
        <dbReference type="RefSeq" id="XP_033813221.1"/>
    </source>
</evidence>
<keyword evidence="3" id="KW-0732">Signal</keyword>
<dbReference type="Pfam" id="PF15724">
    <property type="entry name" value="TMEM119"/>
    <property type="match status" value="1"/>
</dbReference>
<feature type="region of interest" description="Disordered" evidence="1">
    <location>
        <begin position="136"/>
        <end position="155"/>
    </location>
</feature>
<dbReference type="GO" id="GO:0001503">
    <property type="term" value="P:ossification"/>
    <property type="evidence" value="ECO:0007669"/>
    <property type="project" value="InterPro"/>
</dbReference>
<dbReference type="GO" id="GO:0005886">
    <property type="term" value="C:plasma membrane"/>
    <property type="evidence" value="ECO:0007669"/>
    <property type="project" value="TreeGrafter"/>
</dbReference>
<dbReference type="Proteomes" id="UP000515159">
    <property type="component" value="Chromosome 8"/>
</dbReference>
<reference evidence="5" key="1">
    <citation type="submission" date="2025-08" db="UniProtKB">
        <authorList>
            <consortium name="RefSeq"/>
        </authorList>
    </citation>
    <scope>IDENTIFICATION</scope>
</reference>
<dbReference type="PANTHER" id="PTHR28645">
    <property type="entry name" value="TRANSMEMBRANE PROTEIN 119"/>
    <property type="match status" value="1"/>
</dbReference>
<dbReference type="GO" id="GO:0030501">
    <property type="term" value="P:positive regulation of bone mineralization"/>
    <property type="evidence" value="ECO:0007669"/>
    <property type="project" value="TreeGrafter"/>
</dbReference>
<feature type="chain" id="PRO_5027879272" evidence="3">
    <location>
        <begin position="23"/>
        <end position="330"/>
    </location>
</feature>
<protein>
    <submittedName>
        <fullName evidence="5">Transmembrane protein 119</fullName>
    </submittedName>
</protein>
<feature type="compositionally biased region" description="Basic and acidic residues" evidence="1">
    <location>
        <begin position="208"/>
        <end position="231"/>
    </location>
</feature>
<dbReference type="CTD" id="338773"/>
<feature type="signal peptide" evidence="3">
    <location>
        <begin position="1"/>
        <end position="22"/>
    </location>
</feature>
<dbReference type="OrthoDB" id="8943443at2759"/>
<dbReference type="InterPro" id="IPR031453">
    <property type="entry name" value="TMEM119"/>
</dbReference>
<dbReference type="InParanoid" id="A0A6P8SA64"/>
<evidence type="ECO:0000313" key="4">
    <source>
        <dbReference type="Proteomes" id="UP000515159"/>
    </source>
</evidence>
<keyword evidence="2 5" id="KW-0812">Transmembrane</keyword>
<feature type="transmembrane region" description="Helical" evidence="2">
    <location>
        <begin position="82"/>
        <end position="106"/>
    </location>
</feature>
<evidence type="ECO:0000256" key="1">
    <source>
        <dbReference type="SAM" id="MobiDB-lite"/>
    </source>
</evidence>
<feature type="region of interest" description="Disordered" evidence="1">
    <location>
        <begin position="173"/>
        <end position="330"/>
    </location>
</feature>
<gene>
    <name evidence="5" type="primary">TMEM119</name>
</gene>
<dbReference type="GO" id="GO:0045669">
    <property type="term" value="P:positive regulation of osteoblast differentiation"/>
    <property type="evidence" value="ECO:0007669"/>
    <property type="project" value="TreeGrafter"/>
</dbReference>
<evidence type="ECO:0000256" key="2">
    <source>
        <dbReference type="SAM" id="Phobius"/>
    </source>
</evidence>
<dbReference type="PANTHER" id="PTHR28645:SF1">
    <property type="entry name" value="TRANSMEMBRANE PROTEIN 119"/>
    <property type="match status" value="1"/>
</dbReference>
<feature type="compositionally biased region" description="Acidic residues" evidence="1">
    <location>
        <begin position="195"/>
        <end position="207"/>
    </location>
</feature>
<keyword evidence="4" id="KW-1185">Reference proteome</keyword>
<dbReference type="GeneID" id="117366159"/>